<name>H8GIG3_METAL</name>
<dbReference type="EMBL" id="CM001475">
    <property type="protein sequence ID" value="EIC31475.1"/>
    <property type="molecule type" value="Genomic_DNA"/>
</dbReference>
<evidence type="ECO:0000313" key="4">
    <source>
        <dbReference type="Proteomes" id="UP000005090"/>
    </source>
</evidence>
<feature type="compositionally biased region" description="Acidic residues" evidence="1">
    <location>
        <begin position="211"/>
        <end position="222"/>
    </location>
</feature>
<keyword evidence="2" id="KW-1133">Transmembrane helix</keyword>
<evidence type="ECO:0000313" key="3">
    <source>
        <dbReference type="EMBL" id="EIC31475.1"/>
    </source>
</evidence>
<dbReference type="InterPro" id="IPR012902">
    <property type="entry name" value="N_methyl_site"/>
</dbReference>
<dbReference type="NCBIfam" id="TIGR02532">
    <property type="entry name" value="IV_pilin_GFxxxE"/>
    <property type="match status" value="1"/>
</dbReference>
<dbReference type="Proteomes" id="UP000005090">
    <property type="component" value="Chromosome"/>
</dbReference>
<feature type="region of interest" description="Disordered" evidence="1">
    <location>
        <begin position="207"/>
        <end position="238"/>
    </location>
</feature>
<organism evidence="3 4">
    <name type="scientific">Methylomicrobium album BG8</name>
    <dbReference type="NCBI Taxonomy" id="686340"/>
    <lineage>
        <taxon>Bacteria</taxon>
        <taxon>Pseudomonadati</taxon>
        <taxon>Pseudomonadota</taxon>
        <taxon>Gammaproteobacteria</taxon>
        <taxon>Methylococcales</taxon>
        <taxon>Methylococcaceae</taxon>
        <taxon>Methylomicrobium</taxon>
    </lineage>
</organism>
<dbReference type="Pfam" id="PF07963">
    <property type="entry name" value="N_methyl"/>
    <property type="match status" value="1"/>
</dbReference>
<dbReference type="AlphaFoldDB" id="H8GIG3"/>
<feature type="transmembrane region" description="Helical" evidence="2">
    <location>
        <begin position="12"/>
        <end position="33"/>
    </location>
</feature>
<evidence type="ECO:0000256" key="1">
    <source>
        <dbReference type="SAM" id="MobiDB-lite"/>
    </source>
</evidence>
<proteinExistence type="predicted"/>
<dbReference type="HOGENOM" id="CLU_101359_2_0_6"/>
<dbReference type="RefSeq" id="WP_005374854.1">
    <property type="nucleotide sequence ID" value="NZ_CM001475.1"/>
</dbReference>
<keyword evidence="2" id="KW-0812">Transmembrane</keyword>
<reference evidence="3 4" key="1">
    <citation type="journal article" date="2013" name="Genome Announc.">
        <title>Genome Sequence of the Obligate Gammaproteobacterial Methanotroph Methylomicrobium album Strain BG8.</title>
        <authorList>
            <person name="Kits K.D."/>
            <person name="Kalyuzhnaya M.G."/>
            <person name="Klotz M.G."/>
            <person name="Jetten M.S."/>
            <person name="Op den Camp H.J."/>
            <person name="Vuilleumier S."/>
            <person name="Bringel F."/>
            <person name="Dispirito A.A."/>
            <person name="Murrell J.C."/>
            <person name="Bruce D."/>
            <person name="Cheng J.F."/>
            <person name="Copeland A."/>
            <person name="Goodwin L."/>
            <person name="Hauser L."/>
            <person name="Lajus A."/>
            <person name="Land M.L."/>
            <person name="Lapidus A."/>
            <person name="Lucas S."/>
            <person name="Medigue C."/>
            <person name="Pitluck S."/>
            <person name="Woyke T."/>
            <person name="Zeytun A."/>
            <person name="Stein L.Y."/>
        </authorList>
    </citation>
    <scope>NUCLEOTIDE SEQUENCE [LARGE SCALE GENOMIC DNA]</scope>
    <source>
        <strain evidence="3 4">BG8</strain>
    </source>
</reference>
<accession>H8GIG3</accession>
<sequence>MRNLKTGQGFTLIEVLLAMTLLSVMMTLLFVSLKICAESWEKGEKKIFEVSETAGVVNFFQRHLVMAKPLWNDFTKEERLFSFQGDSQSLQFVSSFPASAGRAGLQLFTVRLVNENRQNAIKVTISPFYPVAEGDEWLTEEETLIKGVAGFSLAYFGPEEGESENGWLNQWRERDQLPRLVRIKIDLENGVFWPEMNFELKLAAVAGASDPDSEDAGDEEGDSSQTDGDAQDRDDAGE</sequence>
<keyword evidence="2" id="KW-0472">Membrane</keyword>
<dbReference type="eggNOG" id="COG4968">
    <property type="taxonomic scope" value="Bacteria"/>
</dbReference>
<dbReference type="STRING" id="686340.Metal_3833"/>
<evidence type="ECO:0000256" key="2">
    <source>
        <dbReference type="SAM" id="Phobius"/>
    </source>
</evidence>
<dbReference type="PROSITE" id="PS00409">
    <property type="entry name" value="PROKAR_NTER_METHYL"/>
    <property type="match status" value="1"/>
</dbReference>
<dbReference type="InterPro" id="IPR045584">
    <property type="entry name" value="Pilin-like"/>
</dbReference>
<protein>
    <submittedName>
        <fullName evidence="3">Prepilin-type N-terminal cleavage/methylation domain-containing protein</fullName>
    </submittedName>
</protein>
<gene>
    <name evidence="3" type="ORF">Metal_3833</name>
</gene>
<keyword evidence="4" id="KW-1185">Reference proteome</keyword>
<dbReference type="SUPFAM" id="SSF54523">
    <property type="entry name" value="Pili subunits"/>
    <property type="match status" value="1"/>
</dbReference>